<protein>
    <recommendedName>
        <fullName evidence="3">Endonuclease/exonuclease/phosphatase domain-containing protein</fullName>
    </recommendedName>
</protein>
<dbReference type="AlphaFoldDB" id="A0AAN8PRB0"/>
<accession>A0AAN8PRB0</accession>
<organism evidence="1 2">
    <name type="scientific">Patella caerulea</name>
    <name type="common">Rayed Mediterranean limpet</name>
    <dbReference type="NCBI Taxonomy" id="87958"/>
    <lineage>
        <taxon>Eukaryota</taxon>
        <taxon>Metazoa</taxon>
        <taxon>Spiralia</taxon>
        <taxon>Lophotrochozoa</taxon>
        <taxon>Mollusca</taxon>
        <taxon>Gastropoda</taxon>
        <taxon>Patellogastropoda</taxon>
        <taxon>Patelloidea</taxon>
        <taxon>Patellidae</taxon>
        <taxon>Patella</taxon>
    </lineage>
</organism>
<comment type="caution">
    <text evidence="1">The sequence shown here is derived from an EMBL/GenBank/DDBJ whole genome shotgun (WGS) entry which is preliminary data.</text>
</comment>
<evidence type="ECO:0008006" key="3">
    <source>
        <dbReference type="Google" id="ProtNLM"/>
    </source>
</evidence>
<reference evidence="1 2" key="1">
    <citation type="submission" date="2024-01" db="EMBL/GenBank/DDBJ databases">
        <title>The genome of the rayed Mediterranean limpet Patella caerulea (Linnaeus, 1758).</title>
        <authorList>
            <person name="Anh-Thu Weber A."/>
            <person name="Halstead-Nussloch G."/>
        </authorList>
    </citation>
    <scope>NUCLEOTIDE SEQUENCE [LARGE SCALE GENOMIC DNA]</scope>
    <source>
        <strain evidence="1">AATW-2023a</strain>
        <tissue evidence="1">Whole specimen</tissue>
    </source>
</reference>
<evidence type="ECO:0000313" key="1">
    <source>
        <dbReference type="EMBL" id="KAK6180958.1"/>
    </source>
</evidence>
<dbReference type="InterPro" id="IPR036691">
    <property type="entry name" value="Endo/exonu/phosph_ase_sf"/>
</dbReference>
<dbReference type="Proteomes" id="UP001347796">
    <property type="component" value="Unassembled WGS sequence"/>
</dbReference>
<keyword evidence="2" id="KW-1185">Reference proteome</keyword>
<name>A0AAN8PRB0_PATCE</name>
<proteinExistence type="predicted"/>
<dbReference type="Gene3D" id="3.60.10.10">
    <property type="entry name" value="Endonuclease/exonuclease/phosphatase"/>
    <property type="match status" value="1"/>
</dbReference>
<evidence type="ECO:0000313" key="2">
    <source>
        <dbReference type="Proteomes" id="UP001347796"/>
    </source>
</evidence>
<dbReference type="SUPFAM" id="SSF56219">
    <property type="entry name" value="DNase I-like"/>
    <property type="match status" value="1"/>
</dbReference>
<gene>
    <name evidence="1" type="ORF">SNE40_008917</name>
</gene>
<sequence>MYVSPEGSKYYQNREHSTIETLEEIFIKIHFDFPGSNILLAGDMNARTGDLVDYIIDDSLEYITNEDIYPIDDFNQKRHNLDKEINAFGTILIHLCKTHGIHIVNGRFPSDADGMFTSHANKGASVVDYMVASTELFPSIKNFSVIDDSDHFPITCCIETSITGE</sequence>
<dbReference type="EMBL" id="JAZGQO010000007">
    <property type="protein sequence ID" value="KAK6180958.1"/>
    <property type="molecule type" value="Genomic_DNA"/>
</dbReference>